<dbReference type="EMBL" id="JAWXXV010000001">
    <property type="protein sequence ID" value="MDX5985661.1"/>
    <property type="molecule type" value="Genomic_DNA"/>
</dbReference>
<evidence type="ECO:0000313" key="1">
    <source>
        <dbReference type="EMBL" id="MDX5985661.1"/>
    </source>
</evidence>
<accession>A0ABU4PND0</accession>
<gene>
    <name evidence="1" type="ORF">SIL82_15505</name>
</gene>
<organism evidence="1 2">
    <name type="scientific">Sphingomonas echinoides</name>
    <dbReference type="NCBI Taxonomy" id="59803"/>
    <lineage>
        <taxon>Bacteria</taxon>
        <taxon>Pseudomonadati</taxon>
        <taxon>Pseudomonadota</taxon>
        <taxon>Alphaproteobacteria</taxon>
        <taxon>Sphingomonadales</taxon>
        <taxon>Sphingomonadaceae</taxon>
        <taxon>Sphingomonas</taxon>
    </lineage>
</organism>
<sequence>MHDEPRPGTLASNLGDPILLTNVNLCGVTAEAKQGPGEIAVWVRMAIDSDTPHFQIIVEGLVSAIEGCLSAAGKSAQLRSANQILLVVRSDDTAELWVDTAAQVQNITLKRSMTGGSPIFERDIADVTGVDFPLVEIGPDDRVVCIFRVNWRFGLFFHLDTDSKLDREVMKRVLGDLYRTLRYRHLYEITSDGDLLNKLSQAGWFPFVEILSEFRDLAGAARNNFDLKPAEDALLARFNKARLDAMLARWMSKSHYADKEPLLRSAINTYLAGEPTATIKIVLTEIEGILAAAHRAAHGTSAKTKTLIKFALEAAAQKAGAANTLLFPAVFGRYLAEYTFADFDPNGPLGSAGSRHAVGHGAADSASYTQVRALQALLTLDQLSFYA</sequence>
<dbReference type="RefSeq" id="WP_029623006.1">
    <property type="nucleotide sequence ID" value="NZ_JAWXXV010000001.1"/>
</dbReference>
<evidence type="ECO:0000313" key="2">
    <source>
        <dbReference type="Proteomes" id="UP001279660"/>
    </source>
</evidence>
<reference evidence="1 2" key="1">
    <citation type="submission" date="2023-11" db="EMBL/GenBank/DDBJ databases">
        <title>MicrobeMod: A computational toolkit for identifying prokaryotic methylation and restriction-modification with nanopore sequencing.</title>
        <authorList>
            <person name="Crits-Christoph A."/>
            <person name="Kang S.C."/>
            <person name="Lee H."/>
            <person name="Ostrov N."/>
        </authorList>
    </citation>
    <scope>NUCLEOTIDE SEQUENCE [LARGE SCALE GENOMIC DNA]</scope>
    <source>
        <strain evidence="1 2">ATCC 14820</strain>
    </source>
</reference>
<protein>
    <recommendedName>
        <fullName evidence="3">ApeA N-terminal domain-containing protein</fullName>
    </recommendedName>
</protein>
<dbReference type="Proteomes" id="UP001279660">
    <property type="component" value="Unassembled WGS sequence"/>
</dbReference>
<keyword evidence="2" id="KW-1185">Reference proteome</keyword>
<evidence type="ECO:0008006" key="3">
    <source>
        <dbReference type="Google" id="ProtNLM"/>
    </source>
</evidence>
<proteinExistence type="predicted"/>
<name>A0ABU4PND0_9SPHN</name>
<comment type="caution">
    <text evidence="1">The sequence shown here is derived from an EMBL/GenBank/DDBJ whole genome shotgun (WGS) entry which is preliminary data.</text>
</comment>